<keyword evidence="2" id="KW-1185">Reference proteome</keyword>
<name>A0ABP1RUM1_9HEXA</name>
<dbReference type="EMBL" id="CAXLJM020000110">
    <property type="protein sequence ID" value="CAL8136005.1"/>
    <property type="molecule type" value="Genomic_DNA"/>
</dbReference>
<evidence type="ECO:0000313" key="2">
    <source>
        <dbReference type="Proteomes" id="UP001642540"/>
    </source>
</evidence>
<sequence length="141" mass="15928">MALFFGLTASVLLKCDQKLSSYSHIDSQYFKFIAGALKSALRRRFERIMSLNVETARSEILARISLPCFKLPWVPMEFFIDAADLWRRKQSQSHVSGSEPSLNMNLEIVDDLFDFDISVQSVGTMNVGAGALKYLQSVKLL</sequence>
<accession>A0ABP1RUM1</accession>
<organism evidence="1 2">
    <name type="scientific">Orchesella dallaii</name>
    <dbReference type="NCBI Taxonomy" id="48710"/>
    <lineage>
        <taxon>Eukaryota</taxon>
        <taxon>Metazoa</taxon>
        <taxon>Ecdysozoa</taxon>
        <taxon>Arthropoda</taxon>
        <taxon>Hexapoda</taxon>
        <taxon>Collembola</taxon>
        <taxon>Entomobryomorpha</taxon>
        <taxon>Entomobryoidea</taxon>
        <taxon>Orchesellidae</taxon>
        <taxon>Orchesellinae</taxon>
        <taxon>Orchesella</taxon>
    </lineage>
</organism>
<reference evidence="1 2" key="1">
    <citation type="submission" date="2024-08" db="EMBL/GenBank/DDBJ databases">
        <authorList>
            <person name="Cucini C."/>
            <person name="Frati F."/>
        </authorList>
    </citation>
    <scope>NUCLEOTIDE SEQUENCE [LARGE SCALE GENOMIC DNA]</scope>
</reference>
<dbReference type="Proteomes" id="UP001642540">
    <property type="component" value="Unassembled WGS sequence"/>
</dbReference>
<protein>
    <submittedName>
        <fullName evidence="1">Uncharacterized protein</fullName>
    </submittedName>
</protein>
<evidence type="ECO:0000313" key="1">
    <source>
        <dbReference type="EMBL" id="CAL8136005.1"/>
    </source>
</evidence>
<comment type="caution">
    <text evidence="1">The sequence shown here is derived from an EMBL/GenBank/DDBJ whole genome shotgun (WGS) entry which is preliminary data.</text>
</comment>
<gene>
    <name evidence="1" type="ORF">ODALV1_LOCUS26241</name>
</gene>
<proteinExistence type="predicted"/>